<feature type="coiled-coil region" evidence="1">
    <location>
        <begin position="353"/>
        <end position="387"/>
    </location>
</feature>
<dbReference type="EMBL" id="JPLY01000009">
    <property type="protein sequence ID" value="KFC18003.1"/>
    <property type="molecule type" value="Genomic_DNA"/>
</dbReference>
<keyword evidence="1" id="KW-0175">Coiled coil</keyword>
<name>A0A085B6A8_9FLAO</name>
<evidence type="ECO:0000313" key="4">
    <source>
        <dbReference type="Proteomes" id="UP000028623"/>
    </source>
</evidence>
<dbReference type="SUPFAM" id="SSF46894">
    <property type="entry name" value="C-terminal effector domain of the bipartite response regulators"/>
    <property type="match status" value="1"/>
</dbReference>
<evidence type="ECO:0000256" key="1">
    <source>
        <dbReference type="SAM" id="Coils"/>
    </source>
</evidence>
<keyword evidence="4" id="KW-1185">Reference proteome</keyword>
<dbReference type="OrthoDB" id="1017207at2"/>
<feature type="transmembrane region" description="Helical" evidence="2">
    <location>
        <begin position="327"/>
        <end position="348"/>
    </location>
</feature>
<keyword evidence="2" id="KW-0472">Membrane</keyword>
<dbReference type="SUPFAM" id="SSF48452">
    <property type="entry name" value="TPR-like"/>
    <property type="match status" value="1"/>
</dbReference>
<dbReference type="STRING" id="421072.SAMN04488097_0998"/>
<sequence length="480" mass="55997">MLKKIIILFLFCPLVLLSQLSVREIDSLIFRETKQLRADAKYEELIPVSKTIIKNSRDINYTRGESWGYCRLGNAYCTLGKYKESLSALDQANLLSKKVDDNSLKAAIAIETGRNYNESKIINQSIDQFKAAERFAKNISDKAERGDYLTYAYQGLLSAYSNINRNDIGVTYAWKAKGIEEDAYILSFLTYYHIKETKNNDSIVHYLNRSTTFLDKHPTFTFEKTIVYNQWGKYHEDRKDYKKAIVAYKMAEKFGKQSKAMEQLLLSFMGLSRSYEKLGDYESTIKYERSFSKLQDSITKATTATLNDSVDHIVKNKEEIHEEKESVLQTVIFIIVILVAIIVMFLIINRRENQKKSKLLTEKENVLHQKEEETQELKQKVNESFDEVIYLAKTNSPEFWGRFQEVYPEFNNKLLSLNPDLKPSELIFCAYIYLGFSTKDIAEYTFKAVKTIKNNKYNLRKRLEVPTKDDFTIWIRNSIK</sequence>
<dbReference type="Gene3D" id="1.25.40.10">
    <property type="entry name" value="Tetratricopeptide repeat domain"/>
    <property type="match status" value="2"/>
</dbReference>
<keyword evidence="2" id="KW-1133">Transmembrane helix</keyword>
<protein>
    <recommendedName>
        <fullName evidence="5">HTH luxR-type domain-containing protein</fullName>
    </recommendedName>
</protein>
<evidence type="ECO:0000313" key="3">
    <source>
        <dbReference type="EMBL" id="KFC18003.1"/>
    </source>
</evidence>
<dbReference type="GO" id="GO:0006355">
    <property type="term" value="P:regulation of DNA-templated transcription"/>
    <property type="evidence" value="ECO:0007669"/>
    <property type="project" value="InterPro"/>
</dbReference>
<dbReference type="eggNOG" id="COG2771">
    <property type="taxonomic scope" value="Bacteria"/>
</dbReference>
<organism evidence="3 4">
    <name type="scientific">Epilithonimonas lactis</name>
    <dbReference type="NCBI Taxonomy" id="421072"/>
    <lineage>
        <taxon>Bacteria</taxon>
        <taxon>Pseudomonadati</taxon>
        <taxon>Bacteroidota</taxon>
        <taxon>Flavobacteriia</taxon>
        <taxon>Flavobacteriales</taxon>
        <taxon>Weeksellaceae</taxon>
        <taxon>Chryseobacterium group</taxon>
        <taxon>Epilithonimonas</taxon>
    </lineage>
</organism>
<dbReference type="Proteomes" id="UP000028623">
    <property type="component" value="Unassembled WGS sequence"/>
</dbReference>
<reference evidence="3 4" key="1">
    <citation type="submission" date="2014-07" db="EMBL/GenBank/DDBJ databases">
        <title>Epilithonimonas lactis LMG 22401 Genome.</title>
        <authorList>
            <person name="Pipes S.E."/>
            <person name="Stropko S.J."/>
        </authorList>
    </citation>
    <scope>NUCLEOTIDE SEQUENCE [LARGE SCALE GENOMIC DNA]</scope>
    <source>
        <strain evidence="3 4">LMG 24401</strain>
    </source>
</reference>
<dbReference type="SMART" id="SM00028">
    <property type="entry name" value="TPR"/>
    <property type="match status" value="2"/>
</dbReference>
<gene>
    <name evidence="3" type="ORF">IO89_19600</name>
</gene>
<dbReference type="GO" id="GO:0003677">
    <property type="term" value="F:DNA binding"/>
    <property type="evidence" value="ECO:0007669"/>
    <property type="project" value="InterPro"/>
</dbReference>
<dbReference type="InterPro" id="IPR016032">
    <property type="entry name" value="Sig_transdc_resp-reg_C-effctor"/>
</dbReference>
<accession>A0A085B6A8</accession>
<dbReference type="InterPro" id="IPR019734">
    <property type="entry name" value="TPR_rpt"/>
</dbReference>
<evidence type="ECO:0000256" key="2">
    <source>
        <dbReference type="SAM" id="Phobius"/>
    </source>
</evidence>
<evidence type="ECO:0008006" key="5">
    <source>
        <dbReference type="Google" id="ProtNLM"/>
    </source>
</evidence>
<dbReference type="InterPro" id="IPR036388">
    <property type="entry name" value="WH-like_DNA-bd_sf"/>
</dbReference>
<proteinExistence type="predicted"/>
<dbReference type="AlphaFoldDB" id="A0A085B6A8"/>
<comment type="caution">
    <text evidence="3">The sequence shown here is derived from an EMBL/GenBank/DDBJ whole genome shotgun (WGS) entry which is preliminary data.</text>
</comment>
<keyword evidence="2" id="KW-0812">Transmembrane</keyword>
<dbReference type="InterPro" id="IPR011990">
    <property type="entry name" value="TPR-like_helical_dom_sf"/>
</dbReference>
<dbReference type="Gene3D" id="1.10.10.10">
    <property type="entry name" value="Winged helix-like DNA-binding domain superfamily/Winged helix DNA-binding domain"/>
    <property type="match status" value="1"/>
</dbReference>
<dbReference type="RefSeq" id="WP_034979677.1">
    <property type="nucleotide sequence ID" value="NZ_FOFI01000001.1"/>
</dbReference>